<dbReference type="AlphaFoldDB" id="A0A1F7ID74"/>
<name>A0A1F7ID74_9BACT</name>
<dbReference type="InterPro" id="IPR036265">
    <property type="entry name" value="HIT-like_sf"/>
</dbReference>
<gene>
    <name evidence="2" type="ORF">A2954_06875</name>
</gene>
<organism evidence="2 3">
    <name type="scientific">Candidatus Roizmanbacteria bacterium RIFCSPLOWO2_01_FULL_37_12</name>
    <dbReference type="NCBI Taxonomy" id="1802056"/>
    <lineage>
        <taxon>Bacteria</taxon>
        <taxon>Candidatus Roizmaniibacteriota</taxon>
    </lineage>
</organism>
<dbReference type="EMBL" id="MGAG01000013">
    <property type="protein sequence ID" value="OGK41314.1"/>
    <property type="molecule type" value="Genomic_DNA"/>
</dbReference>
<dbReference type="InterPro" id="IPR011146">
    <property type="entry name" value="HIT-like"/>
</dbReference>
<evidence type="ECO:0000313" key="2">
    <source>
        <dbReference type="EMBL" id="OGK41314.1"/>
    </source>
</evidence>
<dbReference type="Gene3D" id="3.30.428.10">
    <property type="entry name" value="HIT-like"/>
    <property type="match status" value="1"/>
</dbReference>
<feature type="domain" description="HIT" evidence="1">
    <location>
        <begin position="43"/>
        <end position="129"/>
    </location>
</feature>
<protein>
    <recommendedName>
        <fullName evidence="1">HIT domain-containing protein</fullName>
    </recommendedName>
</protein>
<dbReference type="Pfam" id="PF01230">
    <property type="entry name" value="HIT"/>
    <property type="match status" value="1"/>
</dbReference>
<reference evidence="2 3" key="1">
    <citation type="journal article" date="2016" name="Nat. Commun.">
        <title>Thousands of microbial genomes shed light on interconnected biogeochemical processes in an aquifer system.</title>
        <authorList>
            <person name="Anantharaman K."/>
            <person name="Brown C.T."/>
            <person name="Hug L.A."/>
            <person name="Sharon I."/>
            <person name="Castelle C.J."/>
            <person name="Probst A.J."/>
            <person name="Thomas B.C."/>
            <person name="Singh A."/>
            <person name="Wilkins M.J."/>
            <person name="Karaoz U."/>
            <person name="Brodie E.L."/>
            <person name="Williams K.H."/>
            <person name="Hubbard S.S."/>
            <person name="Banfield J.F."/>
        </authorList>
    </citation>
    <scope>NUCLEOTIDE SEQUENCE [LARGE SCALE GENOMIC DNA]</scope>
</reference>
<comment type="caution">
    <text evidence="2">The sequence shown here is derived from an EMBL/GenBank/DDBJ whole genome shotgun (WGS) entry which is preliminary data.</text>
</comment>
<dbReference type="Proteomes" id="UP000177698">
    <property type="component" value="Unassembled WGS sequence"/>
</dbReference>
<evidence type="ECO:0000313" key="3">
    <source>
        <dbReference type="Proteomes" id="UP000177698"/>
    </source>
</evidence>
<accession>A0A1F7ID74</accession>
<proteinExistence type="predicted"/>
<dbReference type="STRING" id="1802056.A2954_06875"/>
<sequence>MLDGTRLRTDSQPDHACQFCSDHMSGFNHFNERGLTRLDTVHLRDTENFFVIPDSLPVHPEGYHVVMIPRKHVFSYAQLPAELGEEAQAIVTELETALEEELVLFEHGGTKHGGKVQSVYHAHAHLIGSGGHDVLSYMEEVFNQEGITNYERTHANHSITRNIERLFKGQNYFYIQQNGEALIAHDPDDSMPSQLAQRNMSLLLTGEVVNWKEIPANSRFADLSIERINKVVSKLGLVL</sequence>
<evidence type="ECO:0000259" key="1">
    <source>
        <dbReference type="Pfam" id="PF01230"/>
    </source>
</evidence>
<dbReference type="SUPFAM" id="SSF54197">
    <property type="entry name" value="HIT-like"/>
    <property type="match status" value="1"/>
</dbReference>
<dbReference type="GO" id="GO:0003824">
    <property type="term" value="F:catalytic activity"/>
    <property type="evidence" value="ECO:0007669"/>
    <property type="project" value="InterPro"/>
</dbReference>